<organism evidence="3 4">
    <name type="scientific">Stylosanthes scabra</name>
    <dbReference type="NCBI Taxonomy" id="79078"/>
    <lineage>
        <taxon>Eukaryota</taxon>
        <taxon>Viridiplantae</taxon>
        <taxon>Streptophyta</taxon>
        <taxon>Embryophyta</taxon>
        <taxon>Tracheophyta</taxon>
        <taxon>Spermatophyta</taxon>
        <taxon>Magnoliopsida</taxon>
        <taxon>eudicotyledons</taxon>
        <taxon>Gunneridae</taxon>
        <taxon>Pentapetalae</taxon>
        <taxon>rosids</taxon>
        <taxon>fabids</taxon>
        <taxon>Fabales</taxon>
        <taxon>Fabaceae</taxon>
        <taxon>Papilionoideae</taxon>
        <taxon>50 kb inversion clade</taxon>
        <taxon>dalbergioids sensu lato</taxon>
        <taxon>Dalbergieae</taxon>
        <taxon>Pterocarpus clade</taxon>
        <taxon>Stylosanthes</taxon>
    </lineage>
</organism>
<dbReference type="SUPFAM" id="SSF54928">
    <property type="entry name" value="RNA-binding domain, RBD"/>
    <property type="match status" value="1"/>
</dbReference>
<dbReference type="Gene3D" id="3.30.70.330">
    <property type="match status" value="1"/>
</dbReference>
<dbReference type="InterPro" id="IPR000504">
    <property type="entry name" value="RRM_dom"/>
</dbReference>
<sequence>MARRLVWDRVCGFEGCGWPTMRRKAIWRPKEPVVRRRNDRCVYMKRSSFSVFVDNLLDQISKRMMYTEFGRYGGIVDVFISRKIRKMQKTPFAFVRFKDKSGAYKAIEDMKQEHSRKDDYIGVVVLGKLKSHNEATRRMVTIEASDIQQDLLSRSIIAEIFQPIKFGDVVAAFEDLREEYGIEGLNARALDQ</sequence>
<gene>
    <name evidence="3" type="ORF">PIB30_047502</name>
</gene>
<dbReference type="InterPro" id="IPR035979">
    <property type="entry name" value="RBD_domain_sf"/>
</dbReference>
<dbReference type="PROSITE" id="PS50102">
    <property type="entry name" value="RRM"/>
    <property type="match status" value="1"/>
</dbReference>
<dbReference type="CDD" id="cd00590">
    <property type="entry name" value="RRM_SF"/>
    <property type="match status" value="1"/>
</dbReference>
<evidence type="ECO:0000313" key="3">
    <source>
        <dbReference type="EMBL" id="MED6160010.1"/>
    </source>
</evidence>
<accession>A0ABU6UI55</accession>
<evidence type="ECO:0000259" key="2">
    <source>
        <dbReference type="PROSITE" id="PS50102"/>
    </source>
</evidence>
<protein>
    <recommendedName>
        <fullName evidence="2">RRM domain-containing protein</fullName>
    </recommendedName>
</protein>
<evidence type="ECO:0000256" key="1">
    <source>
        <dbReference type="PROSITE-ProRule" id="PRU00176"/>
    </source>
</evidence>
<evidence type="ECO:0000313" key="4">
    <source>
        <dbReference type="Proteomes" id="UP001341840"/>
    </source>
</evidence>
<comment type="caution">
    <text evidence="3">The sequence shown here is derived from an EMBL/GenBank/DDBJ whole genome shotgun (WGS) entry which is preliminary data.</text>
</comment>
<keyword evidence="4" id="KW-1185">Reference proteome</keyword>
<dbReference type="EMBL" id="JASCZI010121133">
    <property type="protein sequence ID" value="MED6160010.1"/>
    <property type="molecule type" value="Genomic_DNA"/>
</dbReference>
<dbReference type="Pfam" id="PF00076">
    <property type="entry name" value="RRM_1"/>
    <property type="match status" value="1"/>
</dbReference>
<keyword evidence="1" id="KW-0694">RNA-binding</keyword>
<feature type="domain" description="RRM" evidence="2">
    <location>
        <begin position="49"/>
        <end position="147"/>
    </location>
</feature>
<reference evidence="3 4" key="1">
    <citation type="journal article" date="2023" name="Plants (Basel)">
        <title>Bridging the Gap: Combining Genomics and Transcriptomics Approaches to Understand Stylosanthes scabra, an Orphan Legume from the Brazilian Caatinga.</title>
        <authorList>
            <person name="Ferreira-Neto J.R.C."/>
            <person name="da Silva M.D."/>
            <person name="Binneck E."/>
            <person name="de Melo N.F."/>
            <person name="da Silva R.H."/>
            <person name="de Melo A.L.T.M."/>
            <person name="Pandolfi V."/>
            <person name="Bustamante F.O."/>
            <person name="Brasileiro-Vidal A.C."/>
            <person name="Benko-Iseppon A.M."/>
        </authorList>
    </citation>
    <scope>NUCLEOTIDE SEQUENCE [LARGE SCALE GENOMIC DNA]</scope>
    <source>
        <tissue evidence="3">Leaves</tissue>
    </source>
</reference>
<proteinExistence type="predicted"/>
<dbReference type="Proteomes" id="UP001341840">
    <property type="component" value="Unassembled WGS sequence"/>
</dbReference>
<dbReference type="InterPro" id="IPR012677">
    <property type="entry name" value="Nucleotide-bd_a/b_plait_sf"/>
</dbReference>
<name>A0ABU6UI55_9FABA</name>
<dbReference type="SMART" id="SM00360">
    <property type="entry name" value="RRM"/>
    <property type="match status" value="1"/>
</dbReference>